<name>A0A5C8FW69_9SPIR</name>
<proteinExistence type="predicted"/>
<evidence type="ECO:0000313" key="1">
    <source>
        <dbReference type="EMBL" id="TXJ53769.1"/>
    </source>
</evidence>
<protein>
    <submittedName>
        <fullName evidence="1">Uncharacterized protein</fullName>
    </submittedName>
</protein>
<dbReference type="RefSeq" id="WP_147531559.1">
    <property type="nucleotide sequence ID" value="NZ_SAYI01000021.1"/>
</dbReference>
<sequence length="183" mass="21521">MCNNFNNCDLILPRGIVPDAENKITVNFNGNQISICANSDYAKREWIDKVALNYLGHYSNIANNLHNEAPHHLFRFDCNGDLIHYKSGTRWYKFRNIRICEVIDDFNNANLGASLTGIYYSFVDHRWINLAIYTNTNFNNISPYSIIKQGEITIPNPKDIEPDYNVWCNRFIDFRKCEFRYNY</sequence>
<dbReference type="EMBL" id="SAYI01000021">
    <property type="protein sequence ID" value="TXJ53769.1"/>
    <property type="molecule type" value="Genomic_DNA"/>
</dbReference>
<dbReference type="AlphaFoldDB" id="A0A5C8FW69"/>
<comment type="caution">
    <text evidence="1">The sequence shown here is derived from an EMBL/GenBank/DDBJ whole genome shotgun (WGS) entry which is preliminary data.</text>
</comment>
<reference evidence="1 2" key="1">
    <citation type="journal article" date="1992" name="Lakartidningen">
        <title>[Penicillin V and not amoxicillin is the first choice preparation in acute otitis].</title>
        <authorList>
            <person name="Kamme C."/>
            <person name="Lundgren K."/>
            <person name="Prellner K."/>
        </authorList>
    </citation>
    <scope>NUCLEOTIDE SEQUENCE [LARGE SCALE GENOMIC DNA]</scope>
    <source>
        <strain evidence="1 2">PC3053II</strain>
    </source>
</reference>
<evidence type="ECO:0000313" key="2">
    <source>
        <dbReference type="Proteomes" id="UP000322327"/>
    </source>
</evidence>
<gene>
    <name evidence="1" type="ORF">EPJ76_10150</name>
</gene>
<dbReference type="Proteomes" id="UP000322327">
    <property type="component" value="Unassembled WGS sequence"/>
</dbReference>
<organism evidence="1 2">
    <name type="scientific">Brachyspira aalborgi</name>
    <dbReference type="NCBI Taxonomy" id="29522"/>
    <lineage>
        <taxon>Bacteria</taxon>
        <taxon>Pseudomonadati</taxon>
        <taxon>Spirochaetota</taxon>
        <taxon>Spirochaetia</taxon>
        <taxon>Brachyspirales</taxon>
        <taxon>Brachyspiraceae</taxon>
        <taxon>Brachyspira</taxon>
    </lineage>
</organism>
<accession>A0A5C8FW69</accession>